<dbReference type="EMBL" id="MU275872">
    <property type="protein sequence ID" value="KAI0049504.1"/>
    <property type="molecule type" value="Genomic_DNA"/>
</dbReference>
<keyword evidence="2" id="KW-1185">Reference proteome</keyword>
<sequence length="532" mass="56530">MCFISFSITDYPRLLPDLYEASIAELQEGLEKHKFTSVDLVRTYLARIDEVNLKGPALRAVIETSPSVLSQAAVLDAERRKTGSRGPLHGIPILLKDNIATDASDGMHTTAGSYALLHAVAPRAATAAARLQLAGALILGKTNLSEWANFRGTVPSGFSARGGQTTSPYLAHADPNGSSSGSGVAIAVGLAAGALGTETDGSITSPSGRNNIVGIKPTVGLTSRAGVIPISKTQDSVGPMARCVADAAVILTAIAGRDPLDPATLAQPEPVPDYLQFLKRDGLKGVRLGIPRRFMPEDENIMRAFEEALETIKGLGAEVVDPAEFENTKELWAIRPSEHLVMETEMKMGLKEYISGLTEVPTGVKDLADLIQFNIDNADKELITPYYDSQWRFIAAQERDPDNAEYAAAIAANAELGGARGIDATLQTYKLSAILLPANGFAAGPAAIAGYPIMTVPLGFQPEDRPADAANPTIAQGPGLPFGISFVGTAYSEAQLIQYAYAYEQATQMRLRRRAFPAAIPKTQLDDVLGMN</sequence>
<comment type="caution">
    <text evidence="1">The sequence shown here is derived from an EMBL/GenBank/DDBJ whole genome shotgun (WGS) entry which is preliminary data.</text>
</comment>
<proteinExistence type="predicted"/>
<reference evidence="1" key="2">
    <citation type="journal article" date="2022" name="New Phytol.">
        <title>Evolutionary transition to the ectomycorrhizal habit in the genomes of a hyperdiverse lineage of mushroom-forming fungi.</title>
        <authorList>
            <person name="Looney B."/>
            <person name="Miyauchi S."/>
            <person name="Morin E."/>
            <person name="Drula E."/>
            <person name="Courty P.E."/>
            <person name="Kohler A."/>
            <person name="Kuo A."/>
            <person name="LaButti K."/>
            <person name="Pangilinan J."/>
            <person name="Lipzen A."/>
            <person name="Riley R."/>
            <person name="Andreopoulos W."/>
            <person name="He G."/>
            <person name="Johnson J."/>
            <person name="Nolan M."/>
            <person name="Tritt A."/>
            <person name="Barry K.W."/>
            <person name="Grigoriev I.V."/>
            <person name="Nagy L.G."/>
            <person name="Hibbett D."/>
            <person name="Henrissat B."/>
            <person name="Matheny P.B."/>
            <person name="Labbe J."/>
            <person name="Martin F.M."/>
        </authorList>
    </citation>
    <scope>NUCLEOTIDE SEQUENCE</scope>
    <source>
        <strain evidence="1">FP105234-sp</strain>
    </source>
</reference>
<reference evidence="1" key="1">
    <citation type="submission" date="2021-02" db="EMBL/GenBank/DDBJ databases">
        <authorList>
            <consortium name="DOE Joint Genome Institute"/>
            <person name="Ahrendt S."/>
            <person name="Looney B.P."/>
            <person name="Miyauchi S."/>
            <person name="Morin E."/>
            <person name="Drula E."/>
            <person name="Courty P.E."/>
            <person name="Chicoki N."/>
            <person name="Fauchery L."/>
            <person name="Kohler A."/>
            <person name="Kuo A."/>
            <person name="Labutti K."/>
            <person name="Pangilinan J."/>
            <person name="Lipzen A."/>
            <person name="Riley R."/>
            <person name="Andreopoulos W."/>
            <person name="He G."/>
            <person name="Johnson J."/>
            <person name="Barry K.W."/>
            <person name="Grigoriev I.V."/>
            <person name="Nagy L."/>
            <person name="Hibbett D."/>
            <person name="Henrissat B."/>
            <person name="Matheny P.B."/>
            <person name="Labbe J."/>
            <person name="Martin F."/>
        </authorList>
    </citation>
    <scope>NUCLEOTIDE SEQUENCE</scope>
    <source>
        <strain evidence="1">FP105234-sp</strain>
    </source>
</reference>
<organism evidence="1 2">
    <name type="scientific">Auriscalpium vulgare</name>
    <dbReference type="NCBI Taxonomy" id="40419"/>
    <lineage>
        <taxon>Eukaryota</taxon>
        <taxon>Fungi</taxon>
        <taxon>Dikarya</taxon>
        <taxon>Basidiomycota</taxon>
        <taxon>Agaricomycotina</taxon>
        <taxon>Agaricomycetes</taxon>
        <taxon>Russulales</taxon>
        <taxon>Auriscalpiaceae</taxon>
        <taxon>Auriscalpium</taxon>
    </lineage>
</organism>
<dbReference type="Proteomes" id="UP000814033">
    <property type="component" value="Unassembled WGS sequence"/>
</dbReference>
<accession>A0ACB8RZ48</accession>
<name>A0ACB8RZ48_9AGAM</name>
<evidence type="ECO:0000313" key="1">
    <source>
        <dbReference type="EMBL" id="KAI0049504.1"/>
    </source>
</evidence>
<evidence type="ECO:0000313" key="2">
    <source>
        <dbReference type="Proteomes" id="UP000814033"/>
    </source>
</evidence>
<gene>
    <name evidence="1" type="ORF">FA95DRAFT_1648187</name>
</gene>
<protein>
    <submittedName>
        <fullName evidence="1">Amidase signature enzyme</fullName>
    </submittedName>
</protein>